<evidence type="ECO:0000313" key="3">
    <source>
        <dbReference type="Proteomes" id="UP001209694"/>
    </source>
</evidence>
<dbReference type="AlphaFoldDB" id="A0AAW5VB01"/>
<feature type="transmembrane region" description="Helical" evidence="1">
    <location>
        <begin position="21"/>
        <end position="42"/>
    </location>
</feature>
<reference evidence="2" key="1">
    <citation type="submission" date="2022-06" db="EMBL/GenBank/DDBJ databases">
        <title>Leptospira isolates from biofilms formed at urban environments.</title>
        <authorList>
            <person name="Ribeiro P.S."/>
            <person name="Sousa T."/>
            <person name="Carvalho N."/>
            <person name="Aburjaile F."/>
            <person name="Neves F."/>
            <person name="Oliveira D."/>
            <person name="Blanco L."/>
            <person name="Lima J."/>
            <person name="Costa F."/>
            <person name="Brenig B."/>
            <person name="Soares S."/>
            <person name="Ramos R."/>
            <person name="Goes-Neto A."/>
            <person name="Matiuzzi M."/>
            <person name="Azevedo V."/>
            <person name="Ristow P."/>
        </authorList>
    </citation>
    <scope>NUCLEOTIDE SEQUENCE</scope>
    <source>
        <strain evidence="2">VSF7</strain>
    </source>
</reference>
<feature type="transmembrane region" description="Helical" evidence="1">
    <location>
        <begin position="82"/>
        <end position="101"/>
    </location>
</feature>
<evidence type="ECO:0000256" key="1">
    <source>
        <dbReference type="SAM" id="Phobius"/>
    </source>
</evidence>
<sequence length="205" mass="24712">MKNLLFLQSRFQRITNVSISIWKLLWSKGWSFFLLYTILYFIHCFTSWDKLKLANIQIELEMVSRYGSVSFWQLYPFQIVSIYYLYLLYLCFSIVLVFLYLKFRSSKEPNKLFQLTKKMTQSFFFLILCLFIGNLSIGLIQESYYYSLYLFGFWIVLFLLFIKVNGSMFSQSMYFVSDTNPKFTKSFGYFIPIVWSAMMFWIVSV</sequence>
<protein>
    <submittedName>
        <fullName evidence="2">Uncharacterized protein</fullName>
    </submittedName>
</protein>
<gene>
    <name evidence="2" type="ORF">ND810_07855</name>
</gene>
<dbReference type="RefSeq" id="WP_100718753.1">
    <property type="nucleotide sequence ID" value="NZ_JAMQPS010000001.1"/>
</dbReference>
<evidence type="ECO:0000313" key="2">
    <source>
        <dbReference type="EMBL" id="MCW7515067.1"/>
    </source>
</evidence>
<keyword evidence="1" id="KW-0472">Membrane</keyword>
<keyword evidence="1" id="KW-0812">Transmembrane</keyword>
<accession>A0AAW5VB01</accession>
<feature type="transmembrane region" description="Helical" evidence="1">
    <location>
        <begin position="146"/>
        <end position="166"/>
    </location>
</feature>
<feature type="transmembrane region" description="Helical" evidence="1">
    <location>
        <begin position="122"/>
        <end position="140"/>
    </location>
</feature>
<proteinExistence type="predicted"/>
<name>A0AAW5VB01_9LEPT</name>
<dbReference type="Proteomes" id="UP001209694">
    <property type="component" value="Unassembled WGS sequence"/>
</dbReference>
<comment type="caution">
    <text evidence="2">The sequence shown here is derived from an EMBL/GenBank/DDBJ whole genome shotgun (WGS) entry which is preliminary data.</text>
</comment>
<organism evidence="2 3">
    <name type="scientific">Leptospira levettii</name>
    <dbReference type="NCBI Taxonomy" id="2023178"/>
    <lineage>
        <taxon>Bacteria</taxon>
        <taxon>Pseudomonadati</taxon>
        <taxon>Spirochaetota</taxon>
        <taxon>Spirochaetia</taxon>
        <taxon>Leptospirales</taxon>
        <taxon>Leptospiraceae</taxon>
        <taxon>Leptospira</taxon>
    </lineage>
</organism>
<feature type="transmembrane region" description="Helical" evidence="1">
    <location>
        <begin position="187"/>
        <end position="204"/>
    </location>
</feature>
<dbReference type="EMBL" id="JAMQQD010000002">
    <property type="protein sequence ID" value="MCW7515067.1"/>
    <property type="molecule type" value="Genomic_DNA"/>
</dbReference>
<keyword evidence="1" id="KW-1133">Transmembrane helix</keyword>